<feature type="region of interest" description="Disordered" evidence="2">
    <location>
        <begin position="1"/>
        <end position="79"/>
    </location>
</feature>
<feature type="compositionally biased region" description="Basic and acidic residues" evidence="2">
    <location>
        <begin position="501"/>
        <end position="568"/>
    </location>
</feature>
<feature type="region of interest" description="Disordered" evidence="2">
    <location>
        <begin position="395"/>
        <end position="468"/>
    </location>
</feature>
<reference evidence="4" key="1">
    <citation type="submission" date="2014-09" db="EMBL/GenBank/DDBJ databases">
        <authorList>
            <person name="Magalhaes I.L.F."/>
            <person name="Oliveira U."/>
            <person name="Santos F.R."/>
            <person name="Vidigal T.H.D.A."/>
            <person name="Brescovit A.D."/>
            <person name="Santos A.J."/>
        </authorList>
    </citation>
    <scope>NUCLEOTIDE SEQUENCE</scope>
    <source>
        <tissue evidence="4">Shoot tissue taken approximately 20 cm above the soil surface</tissue>
    </source>
</reference>
<feature type="compositionally biased region" description="Polar residues" evidence="2">
    <location>
        <begin position="16"/>
        <end position="31"/>
    </location>
</feature>
<accession>A0A0A9EAW5</accession>
<keyword evidence="1" id="KW-0479">Metal-binding</keyword>
<dbReference type="AlphaFoldDB" id="A0A0A9EAW5"/>
<feature type="zinc finger region" description="C3H1-type" evidence="1">
    <location>
        <begin position="466"/>
        <end position="494"/>
    </location>
</feature>
<name>A0A0A9EAW5_ARUDO</name>
<dbReference type="Pfam" id="PF00642">
    <property type="entry name" value="zf-CCCH"/>
    <property type="match status" value="1"/>
</dbReference>
<organism evidence="4">
    <name type="scientific">Arundo donax</name>
    <name type="common">Giant reed</name>
    <name type="synonym">Donax arundinaceus</name>
    <dbReference type="NCBI Taxonomy" id="35708"/>
    <lineage>
        <taxon>Eukaryota</taxon>
        <taxon>Viridiplantae</taxon>
        <taxon>Streptophyta</taxon>
        <taxon>Embryophyta</taxon>
        <taxon>Tracheophyta</taxon>
        <taxon>Spermatophyta</taxon>
        <taxon>Magnoliopsida</taxon>
        <taxon>Liliopsida</taxon>
        <taxon>Poales</taxon>
        <taxon>Poaceae</taxon>
        <taxon>PACMAD clade</taxon>
        <taxon>Arundinoideae</taxon>
        <taxon>Arundineae</taxon>
        <taxon>Arundo</taxon>
    </lineage>
</organism>
<reference evidence="4" key="2">
    <citation type="journal article" date="2015" name="Data Brief">
        <title>Shoot transcriptome of the giant reed, Arundo donax.</title>
        <authorList>
            <person name="Barrero R.A."/>
            <person name="Guerrero F.D."/>
            <person name="Moolhuijzen P."/>
            <person name="Goolsby J.A."/>
            <person name="Tidwell J."/>
            <person name="Bellgard S.E."/>
            <person name="Bellgard M.I."/>
        </authorList>
    </citation>
    <scope>NUCLEOTIDE SEQUENCE</scope>
    <source>
        <tissue evidence="4">Shoot tissue taken approximately 20 cm above the soil surface</tissue>
    </source>
</reference>
<dbReference type="PROSITE" id="PS50103">
    <property type="entry name" value="ZF_C3H1"/>
    <property type="match status" value="1"/>
</dbReference>
<dbReference type="Gene3D" id="4.10.1000.10">
    <property type="entry name" value="Zinc finger, CCCH-type"/>
    <property type="match status" value="1"/>
</dbReference>
<evidence type="ECO:0000259" key="3">
    <source>
        <dbReference type="PROSITE" id="PS50103"/>
    </source>
</evidence>
<evidence type="ECO:0000313" key="4">
    <source>
        <dbReference type="EMBL" id="JAD95070.1"/>
    </source>
</evidence>
<feature type="compositionally biased region" description="Polar residues" evidence="2">
    <location>
        <begin position="156"/>
        <end position="171"/>
    </location>
</feature>
<feature type="region of interest" description="Disordered" evidence="2">
    <location>
        <begin position="486"/>
        <end position="568"/>
    </location>
</feature>
<feature type="compositionally biased region" description="Basic and acidic residues" evidence="2">
    <location>
        <begin position="177"/>
        <end position="186"/>
    </location>
</feature>
<proteinExistence type="predicted"/>
<feature type="domain" description="C3H1-type" evidence="3">
    <location>
        <begin position="466"/>
        <end position="494"/>
    </location>
</feature>
<feature type="region of interest" description="Disordered" evidence="2">
    <location>
        <begin position="154"/>
        <end position="210"/>
    </location>
</feature>
<keyword evidence="1" id="KW-0863">Zinc-finger</keyword>
<dbReference type="PANTHER" id="PTHR46695:SF5">
    <property type="entry name" value="RNA POLYMERASE-ASSOCIATED PROTEIN RTF1 HOMOLOG"/>
    <property type="match status" value="1"/>
</dbReference>
<dbReference type="PANTHER" id="PTHR46695">
    <property type="entry name" value="ZINC FINGER CCCH DOMAIN-CONTAINING PROTEIN 44-RELATED"/>
    <property type="match status" value="1"/>
</dbReference>
<evidence type="ECO:0000256" key="1">
    <source>
        <dbReference type="PROSITE-ProRule" id="PRU00723"/>
    </source>
</evidence>
<keyword evidence="1" id="KW-0862">Zinc</keyword>
<evidence type="ECO:0000256" key="2">
    <source>
        <dbReference type="SAM" id="MobiDB-lite"/>
    </source>
</evidence>
<dbReference type="EMBL" id="GBRH01202825">
    <property type="protein sequence ID" value="JAD95070.1"/>
    <property type="molecule type" value="Transcribed_RNA"/>
</dbReference>
<sequence>MGKYEKDLPSWEPPHVSSSQIDRTCLRSNSDVGARPNDGPPEESTKAGEQTPKPVVPNRSQSFSGRDERHDYNTNNHGPTMIQSGTQGYYGMQNSQAAYASQQPLTPSWNAPSSQYGVTVNSMTPVQPAMGVFSVVQNIMVPGNMGNLTPVPAPAPSNTEMANSGLPSQNPILADGSESKLVEDASHGGVSSSGEGLGPLGAQPGPVQVNNKQLEGTRNQLSLTDAANSTMPSQLMSTPSAELQSSTATLAGGNSQSSGWSMTAQVANTCGQAQVAGNTAWGGAPQGDANMGWGVMGQSNMNMPWGGASVQGATYNMGLTIPTQPTAIPNMGWVQNPGNANMNMIWAATQGQGTPNAAAMMGAQMQGVAMAPWGGIAPGNANPYPGWGSQAGNMNQNVGWGGAVQGNPGQGNNNMNWNSPNGNPDWDNRQRDNGGGHSGHRGAFNAGDSGGRSWKPRSSGDGGSRGRPEGVCWKFLESGECKKGATCRYAHPSTNDGYPSRNDRNMDRQYSGNERRYGNHNERNDRQFDRQPSDNERHYDRHDDRHNDRGDNKPDDREVNRSQSREPP</sequence>
<dbReference type="GO" id="GO:0008270">
    <property type="term" value="F:zinc ion binding"/>
    <property type="evidence" value="ECO:0007669"/>
    <property type="project" value="UniProtKB-KW"/>
</dbReference>
<protein>
    <recommendedName>
        <fullName evidence="3">C3H1-type domain-containing protein</fullName>
    </recommendedName>
</protein>
<feature type="region of interest" description="Disordered" evidence="2">
    <location>
        <begin position="230"/>
        <end position="258"/>
    </location>
</feature>
<dbReference type="InterPro" id="IPR000571">
    <property type="entry name" value="Znf_CCCH"/>
</dbReference>
<feature type="compositionally biased region" description="Low complexity" evidence="2">
    <location>
        <begin position="405"/>
        <end position="423"/>
    </location>
</feature>